<gene>
    <name evidence="3" type="ORF">MWN34_13550</name>
</gene>
<dbReference type="Pfam" id="PF00892">
    <property type="entry name" value="EamA"/>
    <property type="match status" value="2"/>
</dbReference>
<keyword evidence="1" id="KW-1133">Transmembrane helix</keyword>
<dbReference type="RefSeq" id="WP_247029830.1">
    <property type="nucleotide sequence ID" value="NZ_JALKCH010000008.1"/>
</dbReference>
<dbReference type="EMBL" id="JALKCH010000008">
    <property type="protein sequence ID" value="MCK0197933.1"/>
    <property type="molecule type" value="Genomic_DNA"/>
</dbReference>
<feature type="transmembrane region" description="Helical" evidence="1">
    <location>
        <begin position="81"/>
        <end position="101"/>
    </location>
</feature>
<dbReference type="InterPro" id="IPR037185">
    <property type="entry name" value="EmrE-like"/>
</dbReference>
<proteinExistence type="predicted"/>
<keyword evidence="1" id="KW-0812">Transmembrane</keyword>
<reference evidence="3 4" key="1">
    <citation type="submission" date="2022-04" db="EMBL/GenBank/DDBJ databases">
        <authorList>
            <person name="Grouzdev D.S."/>
            <person name="Pantiukh K.S."/>
            <person name="Krutkina M.S."/>
        </authorList>
    </citation>
    <scope>NUCLEOTIDE SEQUENCE [LARGE SCALE GENOMIC DNA]</scope>
    <source>
        <strain evidence="3 4">6x-1</strain>
    </source>
</reference>
<keyword evidence="4" id="KW-1185">Reference proteome</keyword>
<feature type="transmembrane region" description="Helical" evidence="1">
    <location>
        <begin position="254"/>
        <end position="273"/>
    </location>
</feature>
<feature type="transmembrane region" description="Helical" evidence="1">
    <location>
        <begin position="279"/>
        <end position="299"/>
    </location>
</feature>
<dbReference type="PANTHER" id="PTHR22911">
    <property type="entry name" value="ACYL-MALONYL CONDENSING ENZYME-RELATED"/>
    <property type="match status" value="1"/>
</dbReference>
<evidence type="ECO:0000313" key="3">
    <source>
        <dbReference type="EMBL" id="MCK0197933.1"/>
    </source>
</evidence>
<accession>A0ABT0DD92</accession>
<dbReference type="PANTHER" id="PTHR22911:SF102">
    <property type="entry name" value="MEMBRANE PROTEIN"/>
    <property type="match status" value="1"/>
</dbReference>
<evidence type="ECO:0000256" key="1">
    <source>
        <dbReference type="SAM" id="Phobius"/>
    </source>
</evidence>
<dbReference type="InterPro" id="IPR000620">
    <property type="entry name" value="EamA_dom"/>
</dbReference>
<sequence>MSAAESATGLPLPARGFSLPPGAALALAMTIAGTVGAFATQSGLDPVRIVFWRCVFGSLFLGAWCVLRGELRADRLKARHLMRAALAGVCTVLTWTCFFAAMRMTTIATATIVYHIQPFFVVLLGMALLGERASAAQLGWMALAFLGVVLASGLTGFGATPDAHWVAGIGMALVGAMLYAAGTLLAKGLGDQRPEVTAFCQTLTGIVLLGPFADWSAPIPPTAWPWLIGIGVLHTGIAYVLMYSAFPRLKTPAIAILTFVYPLVAIAVDWLIYGHPLGVAQGLGLAFIATGTIAGRLGLRLPLPRARRPS</sequence>
<feature type="domain" description="EamA" evidence="2">
    <location>
        <begin position="25"/>
        <end position="152"/>
    </location>
</feature>
<evidence type="ECO:0000259" key="2">
    <source>
        <dbReference type="Pfam" id="PF00892"/>
    </source>
</evidence>
<feature type="transmembrane region" description="Helical" evidence="1">
    <location>
        <begin position="138"/>
        <end position="159"/>
    </location>
</feature>
<feature type="transmembrane region" description="Helical" evidence="1">
    <location>
        <begin position="223"/>
        <end position="242"/>
    </location>
</feature>
<organism evidence="3 4">
    <name type="scientific">Ancylobacter crimeensis</name>
    <dbReference type="NCBI Taxonomy" id="2579147"/>
    <lineage>
        <taxon>Bacteria</taxon>
        <taxon>Pseudomonadati</taxon>
        <taxon>Pseudomonadota</taxon>
        <taxon>Alphaproteobacteria</taxon>
        <taxon>Hyphomicrobiales</taxon>
        <taxon>Xanthobacteraceae</taxon>
        <taxon>Ancylobacter</taxon>
    </lineage>
</organism>
<feature type="transmembrane region" description="Helical" evidence="1">
    <location>
        <begin position="50"/>
        <end position="69"/>
    </location>
</feature>
<feature type="transmembrane region" description="Helical" evidence="1">
    <location>
        <begin position="165"/>
        <end position="186"/>
    </location>
</feature>
<feature type="transmembrane region" description="Helical" evidence="1">
    <location>
        <begin position="107"/>
        <end position="129"/>
    </location>
</feature>
<protein>
    <submittedName>
        <fullName evidence="3">DMT family transporter</fullName>
    </submittedName>
</protein>
<dbReference type="SUPFAM" id="SSF103481">
    <property type="entry name" value="Multidrug resistance efflux transporter EmrE"/>
    <property type="match status" value="2"/>
</dbReference>
<feature type="transmembrane region" description="Helical" evidence="1">
    <location>
        <begin position="198"/>
        <end position="217"/>
    </location>
</feature>
<feature type="transmembrane region" description="Helical" evidence="1">
    <location>
        <begin position="23"/>
        <end position="44"/>
    </location>
</feature>
<name>A0ABT0DD92_9HYPH</name>
<comment type="caution">
    <text evidence="3">The sequence shown here is derived from an EMBL/GenBank/DDBJ whole genome shotgun (WGS) entry which is preliminary data.</text>
</comment>
<evidence type="ECO:0000313" key="4">
    <source>
        <dbReference type="Proteomes" id="UP001203284"/>
    </source>
</evidence>
<feature type="domain" description="EamA" evidence="2">
    <location>
        <begin position="168"/>
        <end position="293"/>
    </location>
</feature>
<keyword evidence="1" id="KW-0472">Membrane</keyword>
<dbReference type="Proteomes" id="UP001203284">
    <property type="component" value="Unassembled WGS sequence"/>
</dbReference>